<dbReference type="SUPFAM" id="SSF82771">
    <property type="entry name" value="GIY-YIG endonuclease"/>
    <property type="match status" value="1"/>
</dbReference>
<dbReference type="InterPro" id="IPR000305">
    <property type="entry name" value="GIY-YIG_endonuc"/>
</dbReference>
<dbReference type="AlphaFoldDB" id="A0A1F6XTI6"/>
<evidence type="ECO:0000256" key="1">
    <source>
        <dbReference type="ARBA" id="ARBA00007435"/>
    </source>
</evidence>
<name>A0A1F6XTI6_9BACT</name>
<dbReference type="InterPro" id="IPR050190">
    <property type="entry name" value="UPF0213_domain"/>
</dbReference>
<protein>
    <recommendedName>
        <fullName evidence="2">GIY-YIG domain-containing protein</fullName>
    </recommendedName>
</protein>
<dbReference type="InterPro" id="IPR035901">
    <property type="entry name" value="GIY-YIG_endonuc_sf"/>
</dbReference>
<comment type="similarity">
    <text evidence="1">Belongs to the UPF0213 family.</text>
</comment>
<comment type="caution">
    <text evidence="3">The sequence shown here is derived from an EMBL/GenBank/DDBJ whole genome shotgun (WGS) entry which is preliminary data.</text>
</comment>
<dbReference type="PANTHER" id="PTHR34477:SF1">
    <property type="entry name" value="UPF0213 PROTEIN YHBQ"/>
    <property type="match status" value="1"/>
</dbReference>
<feature type="domain" description="GIY-YIG" evidence="2">
    <location>
        <begin position="1"/>
        <end position="79"/>
    </location>
</feature>
<dbReference type="Gene3D" id="3.40.1440.10">
    <property type="entry name" value="GIY-YIG endonuclease"/>
    <property type="match status" value="1"/>
</dbReference>
<organism evidence="3 4">
    <name type="scientific">Candidatus Nomurabacteria bacterium RIFCSPLOWO2_02_FULL_42_17</name>
    <dbReference type="NCBI Taxonomy" id="1801789"/>
    <lineage>
        <taxon>Bacteria</taxon>
        <taxon>Candidatus Nomuraibacteriota</taxon>
    </lineage>
</organism>
<gene>
    <name evidence="3" type="ORF">A3I25_01585</name>
</gene>
<reference evidence="3 4" key="1">
    <citation type="journal article" date="2016" name="Nat. Commun.">
        <title>Thousands of microbial genomes shed light on interconnected biogeochemical processes in an aquifer system.</title>
        <authorList>
            <person name="Anantharaman K."/>
            <person name="Brown C.T."/>
            <person name="Hug L.A."/>
            <person name="Sharon I."/>
            <person name="Castelle C.J."/>
            <person name="Probst A.J."/>
            <person name="Thomas B.C."/>
            <person name="Singh A."/>
            <person name="Wilkins M.J."/>
            <person name="Karaoz U."/>
            <person name="Brodie E.L."/>
            <person name="Williams K.H."/>
            <person name="Hubbard S.S."/>
            <person name="Banfield J.F."/>
        </authorList>
    </citation>
    <scope>NUCLEOTIDE SEQUENCE [LARGE SCALE GENOMIC DNA]</scope>
</reference>
<sequence>MYYVYILKNSETGEFYTGFSEDLKTRLKSHREKTVKTTKGKGEYKLIWYCAFKAKSQALDFERYLKHGSGHAFMHKRLV</sequence>
<dbReference type="PROSITE" id="PS50164">
    <property type="entry name" value="GIY_YIG"/>
    <property type="match status" value="1"/>
</dbReference>
<dbReference type="PANTHER" id="PTHR34477">
    <property type="entry name" value="UPF0213 PROTEIN YHBQ"/>
    <property type="match status" value="1"/>
</dbReference>
<evidence type="ECO:0000259" key="2">
    <source>
        <dbReference type="PROSITE" id="PS50164"/>
    </source>
</evidence>
<proteinExistence type="inferred from homology"/>
<evidence type="ECO:0000313" key="4">
    <source>
        <dbReference type="Proteomes" id="UP000177195"/>
    </source>
</evidence>
<dbReference type="EMBL" id="MFVN01000010">
    <property type="protein sequence ID" value="OGI97432.1"/>
    <property type="molecule type" value="Genomic_DNA"/>
</dbReference>
<dbReference type="Proteomes" id="UP000177195">
    <property type="component" value="Unassembled WGS sequence"/>
</dbReference>
<dbReference type="Pfam" id="PF01541">
    <property type="entry name" value="GIY-YIG"/>
    <property type="match status" value="1"/>
</dbReference>
<evidence type="ECO:0000313" key="3">
    <source>
        <dbReference type="EMBL" id="OGI97432.1"/>
    </source>
</evidence>
<accession>A0A1F6XTI6</accession>